<feature type="active site" description="Acyl-ester intermediate" evidence="2">
    <location>
        <position position="222"/>
    </location>
</feature>
<name>A0A3S3Q2K5_9ACAR</name>
<dbReference type="SUPFAM" id="SSF75304">
    <property type="entry name" value="Amidase signature (AS) enzymes"/>
    <property type="match status" value="1"/>
</dbReference>
<dbReference type="GO" id="GO:0012505">
    <property type="term" value="C:endomembrane system"/>
    <property type="evidence" value="ECO:0007669"/>
    <property type="project" value="TreeGrafter"/>
</dbReference>
<dbReference type="EMBL" id="NCKU01007942">
    <property type="protein sequence ID" value="RWS02260.1"/>
    <property type="molecule type" value="Genomic_DNA"/>
</dbReference>
<feature type="active site" description="Charge relay system" evidence="2">
    <location>
        <position position="198"/>
    </location>
</feature>
<organism evidence="4 5">
    <name type="scientific">Dinothrombium tinctorium</name>
    <dbReference type="NCBI Taxonomy" id="1965070"/>
    <lineage>
        <taxon>Eukaryota</taxon>
        <taxon>Metazoa</taxon>
        <taxon>Ecdysozoa</taxon>
        <taxon>Arthropoda</taxon>
        <taxon>Chelicerata</taxon>
        <taxon>Arachnida</taxon>
        <taxon>Acari</taxon>
        <taxon>Acariformes</taxon>
        <taxon>Trombidiformes</taxon>
        <taxon>Prostigmata</taxon>
        <taxon>Anystina</taxon>
        <taxon>Parasitengona</taxon>
        <taxon>Trombidioidea</taxon>
        <taxon>Trombidiidae</taxon>
        <taxon>Dinothrombium</taxon>
    </lineage>
</organism>
<dbReference type="AlphaFoldDB" id="A0A3S3Q2K5"/>
<evidence type="ECO:0000313" key="5">
    <source>
        <dbReference type="Proteomes" id="UP000285301"/>
    </source>
</evidence>
<evidence type="ECO:0000259" key="3">
    <source>
        <dbReference type="Pfam" id="PF01425"/>
    </source>
</evidence>
<gene>
    <name evidence="4" type="ORF">B4U79_05556</name>
</gene>
<protein>
    <submittedName>
        <fullName evidence="4">Fatty-acid amide hydrolase 2-like isoform X1</fullName>
    </submittedName>
</protein>
<dbReference type="OrthoDB" id="6428749at2759"/>
<sequence length="520" mass="56865">MFCLNWIAKTICKLIDIICFIYSNLRYPSRRNKIPSVENDFLLIPAIEIAQRIKEVKLKALDVVKAYLTRIEEVNPIINAVIKSRENAIRDAEAIDEKLANERENQLENLSQLPLLGVPFTVKDTVYVKGMPVCAGLVSRKDETAPEDAPSVFNLRQAGAIPIAVTNVPELAMSFDTSNCLFGRTNNPYDLSLIAGGSSGGEGALISSAGSIIGLGSDIGGSIRFPALFCGIFGHKTTPGIVSTDGKYPTLAPGKAPLFSFGPMCRYASDLKPMLKAMAGPRIECLLKIDSNVDLSKLRVFYMLDNGNPWNSRVASETKNAILKVVSHFEKTYGVMCTNVNLEKMRDSFSMWSASLGEAKGTPMSVLMNDNKGEINLFLEIISKIFGRSSHTAVALGFALNEKIVSLLPKTNKISEIKELKQQLIDILGDDGIFLYPCFPEISVKHDTILFKFLNISYTTVFNVTSLPVTQCPLGLSKSGVPLGVQVAANEFNDHLTIAVANEIEKIFGGWVPPFSVNIK</sequence>
<accession>A0A3S3Q2K5</accession>
<keyword evidence="4" id="KW-0378">Hydrolase</keyword>
<dbReference type="PANTHER" id="PTHR43372:SF4">
    <property type="entry name" value="FATTY-ACID AMIDE HYDROLASE 2"/>
    <property type="match status" value="1"/>
</dbReference>
<dbReference type="InterPro" id="IPR036928">
    <property type="entry name" value="AS_sf"/>
</dbReference>
<dbReference type="Gene3D" id="3.90.1300.10">
    <property type="entry name" value="Amidase signature (AS) domain"/>
    <property type="match status" value="1"/>
</dbReference>
<dbReference type="STRING" id="1965070.A0A3S3Q2K5"/>
<dbReference type="PANTHER" id="PTHR43372">
    <property type="entry name" value="FATTY-ACID AMIDE HYDROLASE"/>
    <property type="match status" value="1"/>
</dbReference>
<evidence type="ECO:0000313" key="4">
    <source>
        <dbReference type="EMBL" id="RWS02260.1"/>
    </source>
</evidence>
<dbReference type="InterPro" id="IPR023631">
    <property type="entry name" value="Amidase_dom"/>
</dbReference>
<reference evidence="4 5" key="1">
    <citation type="journal article" date="2018" name="Gigascience">
        <title>Genomes of trombidid mites reveal novel predicted allergens and laterally-transferred genes associated with secondary metabolism.</title>
        <authorList>
            <person name="Dong X."/>
            <person name="Chaisiri K."/>
            <person name="Xia D."/>
            <person name="Armstrong S.D."/>
            <person name="Fang Y."/>
            <person name="Donnelly M.J."/>
            <person name="Kadowaki T."/>
            <person name="McGarry J.W."/>
            <person name="Darby A.C."/>
            <person name="Makepeace B.L."/>
        </authorList>
    </citation>
    <scope>NUCLEOTIDE SEQUENCE [LARGE SCALE GENOMIC DNA]</scope>
    <source>
        <strain evidence="4">UoL-WK</strain>
    </source>
</reference>
<dbReference type="PIRSF" id="PIRSF001221">
    <property type="entry name" value="Amidase_fungi"/>
    <property type="match status" value="1"/>
</dbReference>
<evidence type="ECO:0000256" key="2">
    <source>
        <dbReference type="PIRSR" id="PIRSR001221-1"/>
    </source>
</evidence>
<comment type="caution">
    <text evidence="4">The sequence shown here is derived from an EMBL/GenBank/DDBJ whole genome shotgun (WGS) entry which is preliminary data.</text>
</comment>
<dbReference type="Pfam" id="PF01425">
    <property type="entry name" value="Amidase"/>
    <property type="match status" value="1"/>
</dbReference>
<feature type="active site" description="Charge relay system" evidence="2">
    <location>
        <position position="123"/>
    </location>
</feature>
<dbReference type="InterPro" id="IPR052739">
    <property type="entry name" value="FAAH2"/>
</dbReference>
<proteinExistence type="inferred from homology"/>
<dbReference type="Proteomes" id="UP000285301">
    <property type="component" value="Unassembled WGS sequence"/>
</dbReference>
<evidence type="ECO:0000256" key="1">
    <source>
        <dbReference type="ARBA" id="ARBA00009199"/>
    </source>
</evidence>
<dbReference type="InterPro" id="IPR020556">
    <property type="entry name" value="Amidase_CS"/>
</dbReference>
<dbReference type="PROSITE" id="PS00571">
    <property type="entry name" value="AMIDASES"/>
    <property type="match status" value="1"/>
</dbReference>
<dbReference type="GO" id="GO:0016787">
    <property type="term" value="F:hydrolase activity"/>
    <property type="evidence" value="ECO:0007669"/>
    <property type="project" value="UniProtKB-KW"/>
</dbReference>
<feature type="domain" description="Amidase" evidence="3">
    <location>
        <begin position="62"/>
        <end position="497"/>
    </location>
</feature>
<comment type="similarity">
    <text evidence="1">Belongs to the amidase family.</text>
</comment>
<keyword evidence="5" id="KW-1185">Reference proteome</keyword>